<dbReference type="Proteomes" id="UP000294829">
    <property type="component" value="Unassembled WGS sequence"/>
</dbReference>
<accession>A0A4R5W3I8</accession>
<organism evidence="1 2">
    <name type="scientific">Sapientia aquatica</name>
    <dbReference type="NCBI Taxonomy" id="1549640"/>
    <lineage>
        <taxon>Bacteria</taxon>
        <taxon>Pseudomonadati</taxon>
        <taxon>Pseudomonadota</taxon>
        <taxon>Betaproteobacteria</taxon>
        <taxon>Burkholderiales</taxon>
        <taxon>Oxalobacteraceae</taxon>
        <taxon>Sapientia</taxon>
    </lineage>
</organism>
<sequence length="87" mass="10028">MAQIDLNPVQISRVIEMAWEDKTTFDAIKVNFGLTESGVIKLMRSQLKPSAFLLWRKRVTGRTSKHAARREYKVTKAFSPSQYKVAR</sequence>
<dbReference type="InterPro" id="IPR019882">
    <property type="entry name" value="CHP03643"/>
</dbReference>
<evidence type="ECO:0000313" key="1">
    <source>
        <dbReference type="EMBL" id="TDK65889.1"/>
    </source>
</evidence>
<name>A0A4R5W3I8_9BURK</name>
<comment type="caution">
    <text evidence="1">The sequence shown here is derived from an EMBL/GenBank/DDBJ whole genome shotgun (WGS) entry which is preliminary data.</text>
</comment>
<dbReference type="AlphaFoldDB" id="A0A4R5W3I8"/>
<dbReference type="NCBIfam" id="TIGR03643">
    <property type="entry name" value="TIGR03643 family protein"/>
    <property type="match status" value="1"/>
</dbReference>
<dbReference type="RefSeq" id="WP_133327936.1">
    <property type="nucleotide sequence ID" value="NZ_SMYL01000004.1"/>
</dbReference>
<reference evidence="1 2" key="1">
    <citation type="submission" date="2019-03" db="EMBL/GenBank/DDBJ databases">
        <title>Sapientia aquatica gen. nov., sp. nov., isolated from a crater lake.</title>
        <authorList>
            <person name="Felfoldi T."/>
            <person name="Szabo A."/>
            <person name="Toth E."/>
            <person name="Schumann P."/>
            <person name="Keki Z."/>
            <person name="Marialigeti K."/>
            <person name="Mathe I."/>
        </authorList>
    </citation>
    <scope>NUCLEOTIDE SEQUENCE [LARGE SCALE GENOMIC DNA]</scope>
    <source>
        <strain evidence="1 2">SA-152</strain>
    </source>
</reference>
<dbReference type="OrthoDB" id="289296at2"/>
<protein>
    <submittedName>
        <fullName evidence="1">TIGR03643 family protein</fullName>
    </submittedName>
</protein>
<dbReference type="Pfam" id="PF10985">
    <property type="entry name" value="DUF2805"/>
    <property type="match status" value="1"/>
</dbReference>
<keyword evidence="2" id="KW-1185">Reference proteome</keyword>
<gene>
    <name evidence="1" type="ORF">E2I14_09790</name>
</gene>
<evidence type="ECO:0000313" key="2">
    <source>
        <dbReference type="Proteomes" id="UP000294829"/>
    </source>
</evidence>
<dbReference type="EMBL" id="SMYL01000004">
    <property type="protein sequence ID" value="TDK65889.1"/>
    <property type="molecule type" value="Genomic_DNA"/>
</dbReference>
<proteinExistence type="predicted"/>